<comment type="caution">
    <text evidence="3">The sequence shown here is derived from an EMBL/GenBank/DDBJ whole genome shotgun (WGS) entry which is preliminary data.</text>
</comment>
<gene>
    <name evidence="3" type="ORF">OV079_34250</name>
</gene>
<dbReference type="CDD" id="cd07996">
    <property type="entry name" value="WGR_MMR_like"/>
    <property type="match status" value="1"/>
</dbReference>
<feature type="compositionally biased region" description="Basic residues" evidence="1">
    <location>
        <begin position="65"/>
        <end position="82"/>
    </location>
</feature>
<dbReference type="Pfam" id="PF05406">
    <property type="entry name" value="WGR"/>
    <property type="match status" value="1"/>
</dbReference>
<evidence type="ECO:0000313" key="3">
    <source>
        <dbReference type="EMBL" id="MCY1010541.1"/>
    </source>
</evidence>
<dbReference type="Proteomes" id="UP001150924">
    <property type="component" value="Unassembled WGS sequence"/>
</dbReference>
<protein>
    <submittedName>
        <fullName evidence="3">WGR domain-containing protein</fullName>
    </submittedName>
</protein>
<reference evidence="3" key="1">
    <citation type="submission" date="2022-11" db="EMBL/GenBank/DDBJ databases">
        <title>Minimal conservation of predation-associated metabolite biosynthetic gene clusters underscores biosynthetic potential of Myxococcota including descriptions for ten novel species: Archangium lansinium sp. nov., Myxococcus landrumus sp. nov., Nannocystis bai.</title>
        <authorList>
            <person name="Ahearne A."/>
            <person name="Stevens C."/>
            <person name="Phillips K."/>
        </authorList>
    </citation>
    <scope>NUCLEOTIDE SEQUENCE</scope>
    <source>
        <strain evidence="3">Na p29</strain>
    </source>
</reference>
<dbReference type="InterPro" id="IPR008893">
    <property type="entry name" value="WGR_domain"/>
</dbReference>
<organism evidence="3 4">
    <name type="scientific">Nannocystis pusilla</name>
    <dbReference type="NCBI Taxonomy" id="889268"/>
    <lineage>
        <taxon>Bacteria</taxon>
        <taxon>Pseudomonadati</taxon>
        <taxon>Myxococcota</taxon>
        <taxon>Polyangia</taxon>
        <taxon>Nannocystales</taxon>
        <taxon>Nannocystaceae</taxon>
        <taxon>Nannocystis</taxon>
    </lineage>
</organism>
<dbReference type="InterPro" id="IPR036930">
    <property type="entry name" value="WGR_dom_sf"/>
</dbReference>
<dbReference type="InterPro" id="IPR049809">
    <property type="entry name" value="YehF/YfeS-like_WGR"/>
</dbReference>
<feature type="domain" description="WGR" evidence="2">
    <location>
        <begin position="1"/>
        <end position="82"/>
    </location>
</feature>
<evidence type="ECO:0000313" key="4">
    <source>
        <dbReference type="Proteomes" id="UP001150924"/>
    </source>
</evidence>
<dbReference type="AlphaFoldDB" id="A0A9X3J0F7"/>
<evidence type="ECO:0000259" key="2">
    <source>
        <dbReference type="PROSITE" id="PS51977"/>
    </source>
</evidence>
<sequence>MSDERTYLELSEEGGGSHKFYEVIVSGKQVSIRYGRIGDAGQAQSKSYATPAEAQKEAQKAIQGKIKRATPRRSRASARSAR</sequence>
<evidence type="ECO:0000256" key="1">
    <source>
        <dbReference type="SAM" id="MobiDB-lite"/>
    </source>
</evidence>
<dbReference type="Gene3D" id="2.20.140.10">
    <property type="entry name" value="WGR domain"/>
    <property type="match status" value="1"/>
</dbReference>
<dbReference type="SMART" id="SM00773">
    <property type="entry name" value="WGR"/>
    <property type="match status" value="1"/>
</dbReference>
<name>A0A9X3J0F7_9BACT</name>
<keyword evidence="4" id="KW-1185">Reference proteome</keyword>
<accession>A0A9X3J0F7</accession>
<dbReference type="PROSITE" id="PS51977">
    <property type="entry name" value="WGR"/>
    <property type="match status" value="1"/>
</dbReference>
<proteinExistence type="predicted"/>
<dbReference type="SUPFAM" id="SSF142921">
    <property type="entry name" value="WGR domain-like"/>
    <property type="match status" value="1"/>
</dbReference>
<dbReference type="EMBL" id="JAPNKE010000002">
    <property type="protein sequence ID" value="MCY1010541.1"/>
    <property type="molecule type" value="Genomic_DNA"/>
</dbReference>
<feature type="region of interest" description="Disordered" evidence="1">
    <location>
        <begin position="41"/>
        <end position="82"/>
    </location>
</feature>